<dbReference type="Proteomes" id="UP000236318">
    <property type="component" value="Unassembled WGS sequence"/>
</dbReference>
<comment type="caution">
    <text evidence="2">The sequence shown here is derived from an EMBL/GenBank/DDBJ whole genome shotgun (WGS) entry which is preliminary data.</text>
</comment>
<accession>A0A2K4Y724</accession>
<proteinExistence type="predicted"/>
<keyword evidence="1" id="KW-0472">Membrane</keyword>
<protein>
    <submittedName>
        <fullName evidence="2">Uncharacterized protein</fullName>
    </submittedName>
</protein>
<keyword evidence="1" id="KW-1133">Transmembrane helix</keyword>
<reference evidence="2" key="1">
    <citation type="submission" date="2018-01" db="EMBL/GenBank/DDBJ databases">
        <authorList>
            <consortium name="Urmite Genomes"/>
        </authorList>
    </citation>
    <scope>NUCLEOTIDE SEQUENCE [LARGE SCALE GENOMIC DNA]</scope>
    <source>
        <strain evidence="2">AFP003</strain>
    </source>
</reference>
<evidence type="ECO:0000313" key="2">
    <source>
        <dbReference type="EMBL" id="SOX52574.1"/>
    </source>
</evidence>
<dbReference type="AlphaFoldDB" id="A0A2K4Y724"/>
<evidence type="ECO:0000256" key="1">
    <source>
        <dbReference type="SAM" id="Phobius"/>
    </source>
</evidence>
<name>A0A2K4Y724_9MYCO</name>
<gene>
    <name evidence="2" type="ORF">MAAFP003_1240</name>
</gene>
<sequence>MVPAIIAASVAPVVAVLTPTLTVWRARRQAGVSR</sequence>
<organism evidence="2 3">
    <name type="scientific">Mycobacterium ahvazicum</name>
    <dbReference type="NCBI Taxonomy" id="1964395"/>
    <lineage>
        <taxon>Bacteria</taxon>
        <taxon>Bacillati</taxon>
        <taxon>Actinomycetota</taxon>
        <taxon>Actinomycetes</taxon>
        <taxon>Mycobacteriales</taxon>
        <taxon>Mycobacteriaceae</taxon>
        <taxon>Mycobacterium</taxon>
        <taxon>Mycobacterium simiae complex</taxon>
    </lineage>
</organism>
<keyword evidence="3" id="KW-1185">Reference proteome</keyword>
<keyword evidence="1" id="KW-0812">Transmembrane</keyword>
<dbReference type="EMBL" id="FXEG02000002">
    <property type="protein sequence ID" value="SOX52574.1"/>
    <property type="molecule type" value="Genomic_DNA"/>
</dbReference>
<evidence type="ECO:0000313" key="3">
    <source>
        <dbReference type="Proteomes" id="UP000236318"/>
    </source>
</evidence>
<feature type="transmembrane region" description="Helical" evidence="1">
    <location>
        <begin position="6"/>
        <end position="24"/>
    </location>
</feature>